<keyword evidence="3" id="KW-1185">Reference proteome</keyword>
<feature type="transmembrane region" description="Helical" evidence="1">
    <location>
        <begin position="9"/>
        <end position="29"/>
    </location>
</feature>
<dbReference type="EMBL" id="JBHSBL010000019">
    <property type="protein sequence ID" value="MFC4068655.1"/>
    <property type="molecule type" value="Genomic_DNA"/>
</dbReference>
<sequence length="398" mass="43023">MRGARKSPVFLAVAAGAVGVISAVMVLQLSSAIMGDNRWGWCGALEPLNTVGLGCTTDLAAAQTRVMIAATLAAVLIIGGVTAGLYYWRRYQWWRMRQGRPPAGPQLPAFATAVRVYALMWWFMIGELMGQPAPLIFGQVPSIGIKGDTGPWEFVAALFLIPAIAARKVHLLRARPITMPEKAMDDIDAVLAKGGGWCTVAGVAGAGPAGTVVHPLIGGQCLAWRLGVSPETRRTWSEEVYEVTGNMMTTDRYEPDGTRVVVRHEVTQIAFNMWRIDHTERVFQAEQVTKSSAPLLVQIKNHLVKVDPADVDLALPQVWAGDTESPGSGGLVNFFKTVGKEYDYLGGELTSLQPGARVSLTGALHRVDGELVLLSPRRARSLGVGRYPEGDRSVLRTQ</sequence>
<evidence type="ECO:0000313" key="2">
    <source>
        <dbReference type="EMBL" id="MFC4068655.1"/>
    </source>
</evidence>
<keyword evidence="1" id="KW-0812">Transmembrane</keyword>
<evidence type="ECO:0000313" key="3">
    <source>
        <dbReference type="Proteomes" id="UP001595867"/>
    </source>
</evidence>
<gene>
    <name evidence="2" type="ORF">ACFO0C_27315</name>
</gene>
<dbReference type="Proteomes" id="UP001595867">
    <property type="component" value="Unassembled WGS sequence"/>
</dbReference>
<dbReference type="RefSeq" id="WP_378069546.1">
    <property type="nucleotide sequence ID" value="NZ_JBHSBL010000019.1"/>
</dbReference>
<organism evidence="2 3">
    <name type="scientific">Actinoplanes subglobosus</name>
    <dbReference type="NCBI Taxonomy" id="1547892"/>
    <lineage>
        <taxon>Bacteria</taxon>
        <taxon>Bacillati</taxon>
        <taxon>Actinomycetota</taxon>
        <taxon>Actinomycetes</taxon>
        <taxon>Micromonosporales</taxon>
        <taxon>Micromonosporaceae</taxon>
        <taxon>Actinoplanes</taxon>
    </lineage>
</organism>
<name>A0ABV8J3V7_9ACTN</name>
<comment type="caution">
    <text evidence="2">The sequence shown here is derived from an EMBL/GenBank/DDBJ whole genome shotgun (WGS) entry which is preliminary data.</text>
</comment>
<keyword evidence="1" id="KW-0472">Membrane</keyword>
<feature type="transmembrane region" description="Helical" evidence="1">
    <location>
        <begin position="109"/>
        <end position="129"/>
    </location>
</feature>
<evidence type="ECO:0000256" key="1">
    <source>
        <dbReference type="SAM" id="Phobius"/>
    </source>
</evidence>
<keyword evidence="1" id="KW-1133">Transmembrane helix</keyword>
<accession>A0ABV8J3V7</accession>
<proteinExistence type="predicted"/>
<feature type="transmembrane region" description="Helical" evidence="1">
    <location>
        <begin position="66"/>
        <end position="88"/>
    </location>
</feature>
<protein>
    <submittedName>
        <fullName evidence="2">Uncharacterized protein</fullName>
    </submittedName>
</protein>
<reference evidence="3" key="1">
    <citation type="journal article" date="2019" name="Int. J. Syst. Evol. Microbiol.">
        <title>The Global Catalogue of Microorganisms (GCM) 10K type strain sequencing project: providing services to taxonomists for standard genome sequencing and annotation.</title>
        <authorList>
            <consortium name="The Broad Institute Genomics Platform"/>
            <consortium name="The Broad Institute Genome Sequencing Center for Infectious Disease"/>
            <person name="Wu L."/>
            <person name="Ma J."/>
        </authorList>
    </citation>
    <scope>NUCLEOTIDE SEQUENCE [LARGE SCALE GENOMIC DNA]</scope>
    <source>
        <strain evidence="3">TBRC 5832</strain>
    </source>
</reference>